<evidence type="ECO:0000256" key="6">
    <source>
        <dbReference type="ARBA" id="ARBA00022989"/>
    </source>
</evidence>
<feature type="transmembrane region" description="Helical" evidence="11">
    <location>
        <begin position="1179"/>
        <end position="1198"/>
    </location>
</feature>
<dbReference type="Gene3D" id="1.20.1640.10">
    <property type="entry name" value="Multidrug efflux transporter AcrB transmembrane domain"/>
    <property type="match status" value="2"/>
</dbReference>
<evidence type="ECO:0000256" key="8">
    <source>
        <dbReference type="ARBA" id="ARBA00023136"/>
    </source>
</evidence>
<dbReference type="InterPro" id="IPR032190">
    <property type="entry name" value="NPC1_N"/>
</dbReference>
<dbReference type="Pfam" id="PF22314">
    <property type="entry name" value="NPC1_MLD"/>
    <property type="match status" value="1"/>
</dbReference>
<keyword evidence="9" id="KW-1015">Disulfide bond</keyword>
<dbReference type="SUPFAM" id="SSF82866">
    <property type="entry name" value="Multidrug efflux transporter AcrB transmembrane domain"/>
    <property type="match status" value="2"/>
</dbReference>
<dbReference type="PROSITE" id="PS50156">
    <property type="entry name" value="SSD"/>
    <property type="match status" value="1"/>
</dbReference>
<gene>
    <name evidence="13" type="ORF">C6P40_000660</name>
</gene>
<protein>
    <recommendedName>
        <fullName evidence="12">SSD domain-containing protein</fullName>
    </recommendedName>
</protein>
<accession>A0A9P7BH74</accession>
<feature type="transmembrane region" description="Helical" evidence="11">
    <location>
        <begin position="767"/>
        <end position="786"/>
    </location>
</feature>
<evidence type="ECO:0000313" key="14">
    <source>
        <dbReference type="Proteomes" id="UP000697127"/>
    </source>
</evidence>
<feature type="transmembrane region" description="Helical" evidence="11">
    <location>
        <begin position="381"/>
        <end position="399"/>
    </location>
</feature>
<evidence type="ECO:0000259" key="12">
    <source>
        <dbReference type="PROSITE" id="PS50156"/>
    </source>
</evidence>
<evidence type="ECO:0000256" key="4">
    <source>
        <dbReference type="ARBA" id="ARBA00022692"/>
    </source>
</evidence>
<feature type="transmembrane region" description="Helical" evidence="11">
    <location>
        <begin position="1254"/>
        <end position="1277"/>
    </location>
</feature>
<keyword evidence="8 11" id="KW-0472">Membrane</keyword>
<evidence type="ECO:0000256" key="7">
    <source>
        <dbReference type="ARBA" id="ARBA00023055"/>
    </source>
</evidence>
<keyword evidence="6 11" id="KW-1133">Transmembrane helix</keyword>
<feature type="transmembrane region" description="Helical" evidence="11">
    <location>
        <begin position="622"/>
        <end position="640"/>
    </location>
</feature>
<feature type="transmembrane region" description="Helical" evidence="11">
    <location>
        <begin position="1289"/>
        <end position="1312"/>
    </location>
</feature>
<dbReference type="EMBL" id="PUHW01000013">
    <property type="protein sequence ID" value="KAG0690946.1"/>
    <property type="molecule type" value="Genomic_DNA"/>
</dbReference>
<dbReference type="PANTHER" id="PTHR45727">
    <property type="entry name" value="NPC INTRACELLULAR CHOLESTEROL TRANSPORTER 1"/>
    <property type="match status" value="1"/>
</dbReference>
<dbReference type="Pfam" id="PF16414">
    <property type="entry name" value="NPC1_N"/>
    <property type="match status" value="1"/>
</dbReference>
<dbReference type="Pfam" id="PF12349">
    <property type="entry name" value="Sterol-sensing"/>
    <property type="match status" value="1"/>
</dbReference>
<organism evidence="13 14">
    <name type="scientific">Pichia californica</name>
    <dbReference type="NCBI Taxonomy" id="460514"/>
    <lineage>
        <taxon>Eukaryota</taxon>
        <taxon>Fungi</taxon>
        <taxon>Dikarya</taxon>
        <taxon>Ascomycota</taxon>
        <taxon>Saccharomycotina</taxon>
        <taxon>Pichiomycetes</taxon>
        <taxon>Pichiales</taxon>
        <taxon>Pichiaceae</taxon>
        <taxon>Pichia</taxon>
    </lineage>
</organism>
<proteinExistence type="inferred from homology"/>
<dbReference type="InterPro" id="IPR053958">
    <property type="entry name" value="HMGCR/SNAP/NPC1-like_SSD"/>
</dbReference>
<evidence type="ECO:0000256" key="3">
    <source>
        <dbReference type="ARBA" id="ARBA00022448"/>
    </source>
</evidence>
<comment type="similarity">
    <text evidence="2">Belongs to the patched family.</text>
</comment>
<evidence type="ECO:0000256" key="5">
    <source>
        <dbReference type="ARBA" id="ARBA00022729"/>
    </source>
</evidence>
<evidence type="ECO:0000313" key="13">
    <source>
        <dbReference type="EMBL" id="KAG0690946.1"/>
    </source>
</evidence>
<evidence type="ECO:0000256" key="11">
    <source>
        <dbReference type="SAM" id="Phobius"/>
    </source>
</evidence>
<dbReference type="GO" id="GO:0016020">
    <property type="term" value="C:membrane"/>
    <property type="evidence" value="ECO:0007669"/>
    <property type="project" value="UniProtKB-SubCell"/>
</dbReference>
<sequence length="1340" mass="152211">MTMNINRNIEPFLVLNDDSFYLDEVNGKSLTTIHSPNYCSMYGVGGKTSFFGPDIPKPNNIPSQKLSLDDYSTLTEICGDSWRNIDYACCDSNQLIQLKSNLAKIDPMISSCPACKENFYQLFCHFTCSPNQSQFVDILSAKDSTSGQLIVDELNYYIDSSFSNSFFDSCKNIKFGATNSYAMDLIGGGAQNYSNFLKFLGDKKPEIGGSPFQINFKYNLNDYEFNNNISIKSIDTKNCNDSNPNFACACSDCPQICPLLDDLPHSKDTCQILGISCSSFYILSTYLFMLITYFLISFIIQFNNKRKTNKNQFFFTDDNDIMETSILQSSNSPDLNPDISFTSQNTLNLVSLHSRKSYIVNNYLEKKFYKLGYFCSSYPKFVLSITSIFILIFSSFMYFTKIETNPVNLWVSPKSNAYIEKEKFDKSFGPFYRTQQIIIKNITGNSILQDYDFIQWWFEKESQIMNLKTNVLIDNNEIEVKYDDICFKPLEETCILDSFTQYFDGNLNNLPKNTWKSQIQKCAESPVECLPSFQQPLKKSLLFGGNTTEVLSSEAIIVTLLNNNNNNLESEQVIKASHWEEVLESFLLNNITKEAKNYGVELSFMTEISLEKELNKSTNTDIRIVIISYLVMFAYASYALSINQNNYGNNNDHITFINSSFITPFGKISSNNFILKTLTKTRFSLGLIGILIVLFSVFLSIGFWSLFGLKVTLIIAEVIPFLILAVGVDNIFLICNEFSNVEKLTVTNSMELNEKIGKTMSNIGPSILLSSSCQFICFILGSFVGMPAVKNFSLYISVAIIFNTLLQITAFVSILTLDQQRILDGKLDLLSFIKVENDPVSLPANSSDVENSDDFNNSLAQMLNESDNIENGIIRKFFKNKFSPIIFKQEIRNTILIIFLSIFGISLSLIPNLKLGLDQRIALPSDSYMIDYYNDIYEYLDVGPPVYFIVEDLNVTKRSNQKKLCSKFTTCDSFSLVNIIEQEYIRSNESTIAEPVSSWIDDFLLWLNPQLSECCLLKKNSPDKLFCPPFSSPRICDSCFANRKWDYQMHGFPKGEEFMEFFEAWIDAPSYPCPLGGKAPYSSSIYMVEGELKRSAFRSSHIPLRSQDDFISAYHNSLRIVDEVKEKHKDIKLFAYSPFYIFFVQYETIKLLTFTLICVGLICVGIIMMILLGSFRNSIVFIINLILIIVSILGWMVISDISLNAVSLVNLLICLGLSVEFSVHLFKHFNFNETQTEGPRDGYKQSRAYGSLSYIGSTTLGGITLTKLIGIGVLSFTRSKIFRVYYFKMWTGLIIIASLHALIVAPILLSIFGSTSVYGKSKWSKVINDDILRRQRDVLN</sequence>
<feature type="transmembrane region" description="Helical" evidence="11">
    <location>
        <begin position="1204"/>
        <end position="1226"/>
    </location>
</feature>
<keyword evidence="5" id="KW-0732">Signal</keyword>
<evidence type="ECO:0000256" key="2">
    <source>
        <dbReference type="ARBA" id="ARBA00005585"/>
    </source>
</evidence>
<feature type="transmembrane region" description="Helical" evidence="11">
    <location>
        <begin position="280"/>
        <end position="300"/>
    </location>
</feature>
<dbReference type="Proteomes" id="UP000697127">
    <property type="component" value="Unassembled WGS sequence"/>
</dbReference>
<comment type="caution">
    <text evidence="13">The sequence shown here is derived from an EMBL/GenBank/DDBJ whole genome shotgun (WGS) entry which is preliminary data.</text>
</comment>
<keyword evidence="10" id="KW-0325">Glycoprotein</keyword>
<keyword evidence="7" id="KW-0445">Lipid transport</keyword>
<feature type="transmembrane region" description="Helical" evidence="11">
    <location>
        <begin position="683"/>
        <end position="707"/>
    </location>
</feature>
<feature type="transmembrane region" description="Helical" evidence="11">
    <location>
        <begin position="1151"/>
        <end position="1172"/>
    </location>
</feature>
<keyword evidence="4 11" id="KW-0812">Transmembrane</keyword>
<comment type="subcellular location">
    <subcellularLocation>
        <location evidence="1">Membrane</location>
        <topology evidence="1">Multi-pass membrane protein</topology>
    </subcellularLocation>
</comment>
<evidence type="ECO:0000256" key="10">
    <source>
        <dbReference type="ARBA" id="ARBA00023180"/>
    </source>
</evidence>
<name>A0A9P7BH74_9ASCO</name>
<evidence type="ECO:0000256" key="9">
    <source>
        <dbReference type="ARBA" id="ARBA00023157"/>
    </source>
</evidence>
<feature type="transmembrane region" description="Helical" evidence="11">
    <location>
        <begin position="713"/>
        <end position="735"/>
    </location>
</feature>
<reference evidence="13" key="1">
    <citation type="submission" date="2020-11" db="EMBL/GenBank/DDBJ databases">
        <title>Kefir isolates.</title>
        <authorList>
            <person name="Marcisauskas S."/>
            <person name="Kim Y."/>
            <person name="Blasche S."/>
        </authorList>
    </citation>
    <scope>NUCLEOTIDE SEQUENCE</scope>
    <source>
        <strain evidence="13">Olga-1</strain>
    </source>
</reference>
<dbReference type="GO" id="GO:0015918">
    <property type="term" value="P:sterol transport"/>
    <property type="evidence" value="ECO:0007669"/>
    <property type="project" value="TreeGrafter"/>
</dbReference>
<dbReference type="GO" id="GO:0032934">
    <property type="term" value="F:sterol binding"/>
    <property type="evidence" value="ECO:0007669"/>
    <property type="project" value="TreeGrafter"/>
</dbReference>
<keyword evidence="3" id="KW-0813">Transport</keyword>
<dbReference type="InterPro" id="IPR053956">
    <property type="entry name" value="NPC1_MLD"/>
</dbReference>
<keyword evidence="14" id="KW-1185">Reference proteome</keyword>
<feature type="transmembrane region" description="Helical" evidence="11">
    <location>
        <begin position="891"/>
        <end position="910"/>
    </location>
</feature>
<evidence type="ECO:0000256" key="1">
    <source>
        <dbReference type="ARBA" id="ARBA00004141"/>
    </source>
</evidence>
<feature type="domain" description="SSD" evidence="12">
    <location>
        <begin position="621"/>
        <end position="817"/>
    </location>
</feature>
<dbReference type="PANTHER" id="PTHR45727:SF2">
    <property type="entry name" value="NPC INTRACELLULAR CHOLESTEROL TRANSPORTER 1"/>
    <property type="match status" value="1"/>
</dbReference>
<feature type="transmembrane region" description="Helical" evidence="11">
    <location>
        <begin position="792"/>
        <end position="817"/>
    </location>
</feature>
<dbReference type="InterPro" id="IPR000731">
    <property type="entry name" value="SSD"/>
</dbReference>